<evidence type="ECO:0000313" key="3">
    <source>
        <dbReference type="Proteomes" id="UP000176273"/>
    </source>
</evidence>
<proteinExistence type="predicted"/>
<dbReference type="STRING" id="1798468.A2110_02840"/>
<protein>
    <submittedName>
        <fullName evidence="2">Uncharacterized protein</fullName>
    </submittedName>
</protein>
<reference evidence="2 3" key="1">
    <citation type="journal article" date="2016" name="Nat. Commun.">
        <title>Thousands of microbial genomes shed light on interconnected biogeochemical processes in an aquifer system.</title>
        <authorList>
            <person name="Anantharaman K."/>
            <person name="Brown C.T."/>
            <person name="Hug L.A."/>
            <person name="Sharon I."/>
            <person name="Castelle C.J."/>
            <person name="Probst A.J."/>
            <person name="Thomas B.C."/>
            <person name="Singh A."/>
            <person name="Wilkins M.J."/>
            <person name="Karaoz U."/>
            <person name="Brodie E.L."/>
            <person name="Williams K.H."/>
            <person name="Hubbard S.S."/>
            <person name="Banfield J.F."/>
        </authorList>
    </citation>
    <scope>NUCLEOTIDE SEQUENCE [LARGE SCALE GENOMIC DNA]</scope>
</reference>
<name>A0A1F6BLT3_9BACT</name>
<organism evidence="2 3">
    <name type="scientific">Candidatus Jorgensenbacteria bacterium GWA1_54_12</name>
    <dbReference type="NCBI Taxonomy" id="1798468"/>
    <lineage>
        <taxon>Bacteria</taxon>
        <taxon>Candidatus Joergenseniibacteriota</taxon>
    </lineage>
</organism>
<feature type="compositionally biased region" description="Basic and acidic residues" evidence="1">
    <location>
        <begin position="12"/>
        <end position="28"/>
    </location>
</feature>
<comment type="caution">
    <text evidence="2">The sequence shown here is derived from an EMBL/GenBank/DDBJ whole genome shotgun (WGS) entry which is preliminary data.</text>
</comment>
<dbReference type="Proteomes" id="UP000176273">
    <property type="component" value="Unassembled WGS sequence"/>
</dbReference>
<evidence type="ECO:0000313" key="2">
    <source>
        <dbReference type="EMBL" id="OGG37497.1"/>
    </source>
</evidence>
<sequence>MFEMPTIEPETQEERHVGEGEPKQEAEEGLKEIAQEMVGVEEELRVARLSRNEVEAARLTEKQAELLGKRNEILQRTARNREAKLAA</sequence>
<gene>
    <name evidence="2" type="ORF">A2110_02840</name>
</gene>
<evidence type="ECO:0000256" key="1">
    <source>
        <dbReference type="SAM" id="MobiDB-lite"/>
    </source>
</evidence>
<feature type="region of interest" description="Disordered" evidence="1">
    <location>
        <begin position="1"/>
        <end position="28"/>
    </location>
</feature>
<dbReference type="EMBL" id="MFKH01000010">
    <property type="protein sequence ID" value="OGG37497.1"/>
    <property type="molecule type" value="Genomic_DNA"/>
</dbReference>
<dbReference type="AlphaFoldDB" id="A0A1F6BLT3"/>
<accession>A0A1F6BLT3</accession>